<organism evidence="6 7">
    <name type="scientific">Amphritea pacifica</name>
    <dbReference type="NCBI Taxonomy" id="2811233"/>
    <lineage>
        <taxon>Bacteria</taxon>
        <taxon>Pseudomonadati</taxon>
        <taxon>Pseudomonadota</taxon>
        <taxon>Gammaproteobacteria</taxon>
        <taxon>Oceanospirillales</taxon>
        <taxon>Oceanospirillaceae</taxon>
        <taxon>Amphritea</taxon>
    </lineage>
</organism>
<protein>
    <submittedName>
        <fullName evidence="6">Hsp20 family protein</fullName>
    </submittedName>
</protein>
<sequence>MNTIDLTPLYRNSIGFDRLASLLDSALSSSTVSSGYPPYNIEALDENRYVISLAVAGFEKSDIDITVDRDLLIIKGSKPEDENRKYLYQGIAHRTFERKFDLAEHIEVSGAEMKNGLLKISLVKEIPEAMKPKEIPISDTGDAPQPSLDHQPETVDQAH</sequence>
<dbReference type="Pfam" id="PF00011">
    <property type="entry name" value="HSP20"/>
    <property type="match status" value="1"/>
</dbReference>
<evidence type="ECO:0000259" key="5">
    <source>
        <dbReference type="PROSITE" id="PS01031"/>
    </source>
</evidence>
<dbReference type="RefSeq" id="WP_205210787.1">
    <property type="nucleotide sequence ID" value="NZ_JAFFZO010000018.1"/>
</dbReference>
<comment type="similarity">
    <text evidence="2 3">Belongs to the small heat shock protein (HSP20) family.</text>
</comment>
<dbReference type="Gene3D" id="2.60.40.790">
    <property type="match status" value="1"/>
</dbReference>
<evidence type="ECO:0000256" key="4">
    <source>
        <dbReference type="SAM" id="MobiDB-lite"/>
    </source>
</evidence>
<keyword evidence="7" id="KW-1185">Reference proteome</keyword>
<evidence type="ECO:0000313" key="7">
    <source>
        <dbReference type="Proteomes" id="UP000760472"/>
    </source>
</evidence>
<dbReference type="EMBL" id="JAFFZP010000024">
    <property type="protein sequence ID" value="MBN0988622.1"/>
    <property type="molecule type" value="Genomic_DNA"/>
</dbReference>
<comment type="caution">
    <text evidence="6">The sequence shown here is derived from an EMBL/GenBank/DDBJ whole genome shotgun (WGS) entry which is preliminary data.</text>
</comment>
<dbReference type="PROSITE" id="PS01031">
    <property type="entry name" value="SHSP"/>
    <property type="match status" value="1"/>
</dbReference>
<dbReference type="InterPro" id="IPR008978">
    <property type="entry name" value="HSP20-like_chaperone"/>
</dbReference>
<feature type="domain" description="SHSP" evidence="5">
    <location>
        <begin position="30"/>
        <end position="140"/>
    </location>
</feature>
<evidence type="ECO:0000256" key="2">
    <source>
        <dbReference type="PROSITE-ProRule" id="PRU00285"/>
    </source>
</evidence>
<dbReference type="CDD" id="cd06470">
    <property type="entry name" value="ACD_IbpA-B_like"/>
    <property type="match status" value="1"/>
</dbReference>
<dbReference type="InterPro" id="IPR037913">
    <property type="entry name" value="ACD_IbpA/B"/>
</dbReference>
<dbReference type="Proteomes" id="UP000760472">
    <property type="component" value="Unassembled WGS sequence"/>
</dbReference>
<gene>
    <name evidence="6" type="ORF">JW498_14730</name>
</gene>
<evidence type="ECO:0000313" key="6">
    <source>
        <dbReference type="EMBL" id="MBN0988622.1"/>
    </source>
</evidence>
<dbReference type="PANTHER" id="PTHR47062:SF1">
    <property type="entry name" value="SMALL HEAT SHOCK PROTEIN IBPA"/>
    <property type="match status" value="1"/>
</dbReference>
<reference evidence="6 7" key="1">
    <citation type="submission" date="2021-02" db="EMBL/GenBank/DDBJ databases">
        <title>A novel species of genus Amphritea isolated from a fishpond in China.</title>
        <authorList>
            <person name="Lu H."/>
        </authorList>
    </citation>
    <scope>NUCLEOTIDE SEQUENCE [LARGE SCALE GENOMIC DNA]</scope>
    <source>
        <strain evidence="6 7">RP18W</strain>
    </source>
</reference>
<dbReference type="SUPFAM" id="SSF49764">
    <property type="entry name" value="HSP20-like chaperones"/>
    <property type="match status" value="1"/>
</dbReference>
<evidence type="ECO:0000256" key="1">
    <source>
        <dbReference type="ARBA" id="ARBA00023016"/>
    </source>
</evidence>
<keyword evidence="1" id="KW-0346">Stress response</keyword>
<accession>A0ABS2WA72</accession>
<evidence type="ECO:0000256" key="3">
    <source>
        <dbReference type="RuleBase" id="RU003616"/>
    </source>
</evidence>
<feature type="region of interest" description="Disordered" evidence="4">
    <location>
        <begin position="132"/>
        <end position="159"/>
    </location>
</feature>
<dbReference type="PANTHER" id="PTHR47062">
    <property type="match status" value="1"/>
</dbReference>
<proteinExistence type="inferred from homology"/>
<feature type="compositionally biased region" description="Basic and acidic residues" evidence="4">
    <location>
        <begin position="150"/>
        <end position="159"/>
    </location>
</feature>
<dbReference type="InterPro" id="IPR002068">
    <property type="entry name" value="A-crystallin/Hsp20_dom"/>
</dbReference>
<name>A0ABS2WA72_9GAMM</name>